<gene>
    <name evidence="1" type="ORF">BDDG_13380</name>
</gene>
<feature type="non-terminal residue" evidence="1">
    <location>
        <position position="1"/>
    </location>
</feature>
<dbReference type="EMBL" id="GG749623">
    <property type="protein sequence ID" value="KMW69213.1"/>
    <property type="molecule type" value="Genomic_DNA"/>
</dbReference>
<reference evidence="1" key="1">
    <citation type="submission" date="2010-03" db="EMBL/GenBank/DDBJ databases">
        <title>Annotation of Blastomyces dermatitidis strain ATCC 18188.</title>
        <authorList>
            <consortium name="The Broad Institute Genome Sequencing Platform"/>
            <consortium name="Broad Institute Genome Sequencing Center for Infectious Disease."/>
            <person name="Cuomo C."/>
            <person name="Klein B."/>
            <person name="Sullivan T."/>
            <person name="Heitman J."/>
            <person name="Young S."/>
            <person name="Zeng Q."/>
            <person name="Gargeya S."/>
            <person name="Alvarado L."/>
            <person name="Berlin A.M."/>
            <person name="Chapman S.B."/>
            <person name="Chen Z."/>
            <person name="Freedman E."/>
            <person name="Gellesch M."/>
            <person name="Goldberg J."/>
            <person name="Griggs A."/>
            <person name="Gujja S."/>
            <person name="Heilman E."/>
            <person name="Heiman D."/>
            <person name="Howarth C."/>
            <person name="Mehta T."/>
            <person name="Neiman D."/>
            <person name="Pearson M."/>
            <person name="Roberts A."/>
            <person name="Saif S."/>
            <person name="Shea T."/>
            <person name="Shenoy N."/>
            <person name="Sisk P."/>
            <person name="Stolte C."/>
            <person name="Sykes S."/>
            <person name="White J."/>
            <person name="Yandava C."/>
            <person name="Haas B."/>
            <person name="Nusbaum C."/>
            <person name="Birren B."/>
        </authorList>
    </citation>
    <scope>NUCLEOTIDE SEQUENCE</scope>
    <source>
        <strain evidence="1">ATCC 18188</strain>
    </source>
</reference>
<sequence>LATSVSRLCGLSLIRLASRVHSYKETFTNFSHSSTIFFIIVIIECYHHLIQDYCLSFCSTSSICLPITSYVFLVMASCFHNKCHCSAYTRQFISKSLYVDRSVSADDSKLNVELLIENLKNAIMKKLLILYITESSTSLSASSVSFSAAFS</sequence>
<proteinExistence type="predicted"/>
<dbReference type="AlphaFoldDB" id="A0A0J9ESE8"/>
<accession>A0A0J9ESE8</accession>
<organism evidence="1">
    <name type="scientific">Ajellomyces dermatitidis (strain ATCC 18188 / CBS 674.68)</name>
    <name type="common">Blastomyces dermatitidis</name>
    <dbReference type="NCBI Taxonomy" id="653446"/>
    <lineage>
        <taxon>Eukaryota</taxon>
        <taxon>Fungi</taxon>
        <taxon>Dikarya</taxon>
        <taxon>Ascomycota</taxon>
        <taxon>Pezizomycotina</taxon>
        <taxon>Eurotiomycetes</taxon>
        <taxon>Eurotiomycetidae</taxon>
        <taxon>Onygenales</taxon>
        <taxon>Ajellomycetaceae</taxon>
        <taxon>Blastomyces</taxon>
    </lineage>
</organism>
<dbReference type="Proteomes" id="UP000007802">
    <property type="component" value="Unassembled WGS sequence"/>
</dbReference>
<evidence type="ECO:0000313" key="1">
    <source>
        <dbReference type="EMBL" id="KMW69213.1"/>
    </source>
</evidence>
<name>A0A0J9ESE8_AJEDA</name>
<protein>
    <submittedName>
        <fullName evidence="1">Uncharacterized protein</fullName>
    </submittedName>
</protein>